<dbReference type="FunFam" id="3.30.830.10:FF:000012">
    <property type="entry name" value="Protease 3"/>
    <property type="match status" value="1"/>
</dbReference>
<evidence type="ECO:0000256" key="14">
    <source>
        <dbReference type="RuleBase" id="RU004447"/>
    </source>
</evidence>
<evidence type="ECO:0000256" key="5">
    <source>
        <dbReference type="ARBA" id="ARBA00017565"/>
    </source>
</evidence>
<dbReference type="GO" id="GO:0005737">
    <property type="term" value="C:cytoplasm"/>
    <property type="evidence" value="ECO:0007669"/>
    <property type="project" value="UniProtKB-ARBA"/>
</dbReference>
<comment type="caution">
    <text evidence="20">The sequence shown here is derived from an EMBL/GenBank/DDBJ whole genome shotgun (WGS) entry which is preliminary data.</text>
</comment>
<feature type="domain" description="Peptidase M16 C-terminal" evidence="17">
    <location>
        <begin position="227"/>
        <end position="407"/>
    </location>
</feature>
<evidence type="ECO:0000256" key="12">
    <source>
        <dbReference type="ARBA" id="ARBA00031184"/>
    </source>
</evidence>
<comment type="cofactor">
    <cofactor evidence="1">
        <name>Zn(2+)</name>
        <dbReference type="ChEBI" id="CHEBI:29105"/>
    </cofactor>
</comment>
<dbReference type="Pfam" id="PF22456">
    <property type="entry name" value="PqqF-like_C_4"/>
    <property type="match status" value="1"/>
</dbReference>
<evidence type="ECO:0000256" key="11">
    <source>
        <dbReference type="ARBA" id="ARBA00029597"/>
    </source>
</evidence>
<comment type="function">
    <text evidence="2">Endopeptidase that degrades small peptides of less than 7 kDa, such as glucagon and insulin.</text>
</comment>
<evidence type="ECO:0000256" key="3">
    <source>
        <dbReference type="ARBA" id="ARBA00007261"/>
    </source>
</evidence>
<evidence type="ECO:0000256" key="2">
    <source>
        <dbReference type="ARBA" id="ARBA00002184"/>
    </source>
</evidence>
<dbReference type="InterPro" id="IPR032632">
    <property type="entry name" value="Peptidase_M16_M"/>
</dbReference>
<feature type="domain" description="Peptidase M16 N-terminal" evidence="16">
    <location>
        <begin position="66"/>
        <end position="181"/>
    </location>
</feature>
<dbReference type="InterPro" id="IPR007863">
    <property type="entry name" value="Peptidase_M16_C"/>
</dbReference>
<dbReference type="EC" id="3.4.24.55" evidence="4"/>
<keyword evidence="7" id="KW-0479">Metal-binding</keyword>
<dbReference type="PROSITE" id="PS51257">
    <property type="entry name" value="PROKAR_LIPOPROTEIN"/>
    <property type="match status" value="1"/>
</dbReference>
<evidence type="ECO:0000256" key="6">
    <source>
        <dbReference type="ARBA" id="ARBA00022670"/>
    </source>
</evidence>
<keyword evidence="8" id="KW-0378">Hydrolase</keyword>
<evidence type="ECO:0000313" key="21">
    <source>
        <dbReference type="Proteomes" id="UP000070299"/>
    </source>
</evidence>
<evidence type="ECO:0000256" key="10">
    <source>
        <dbReference type="ARBA" id="ARBA00023049"/>
    </source>
</evidence>
<dbReference type="InterPro" id="IPR001431">
    <property type="entry name" value="Pept_M16_Zn_BS"/>
</dbReference>
<sequence length="965" mass="107629">MILCKPRSSKLAMLVTGTLLVAACGTVSQSQKVEISTLPETQSAIVKSPMDTREYSSIVLANQLEVVLVSDPSIEKSAAALSVGVGSFQEPKEFGGLAHYLEHMLFLGTKTYPEVGDYSEFVSRNGGTQNAYTQLDHTNYMVAVNNDAFAEALKRFSGFFYEATLDEHYADKERNAVHSEWSMKGPNDWVILGQLDGLTLNQDHPISQFNWGNLTSLADKPDNKLQDALLNLYHTYYSANLMKAAMISNLPLADMEKLAREYFGKIPNKNTPAPKVTVPVANTDNLKKIIHYVPQAEMKQLRMSFVIENNAAQFAVKPNGFVNYILNNEMPGTLASTLRDAGLSEGLYTSYDADEYGNAGSFTLYIDLTETGLQNRDRVMAAVLKYLELLRNKGVDKKYFSEIKQSLSNSFRFKEKTNDYNYAMQIAADLQHVPTHYVLSSNYEYQRFNPQAAQRVLDQLTLDNARIFYIDKNQPSDSGMEYFAGKYAVEDISAQTIEVWRDLGSEFALNLPRANNLMPENFDLVKAQYTDKPKQLVNEPGYSAFLGHSANFEQPKGRVTLDLNSSLSKSSARNQVSAELLNRGLNQSLTELQNEAAGGGMGLGVSLYNGLSITATGFSDKQGELLSQAVKHILAYNMTLSDLANYKAAFKSDMISKKKGILLNQLFPKFSQLVILDEYSDEALLAEVDAITLADLTELKIQLLKQANLRVFAYGNYDEAQIAKLSSLILSELPADRQFSDVYESPRLNPKAGQVYNWQEDVELADIALVKAYISERNDKDNAAANVLSQLLQPALFKQIRTEEQLAYAVGFFSQTNKTQMLTAFYIQSPAKGLAEVDARINTFRANYVAELAKVSAEEFATTKNSVLISLTQPPKNLNEEMGEYLGDWRDQNYAFDSRSRIIAAVQAVSLQDVIDLYNKLQDGKSFGQVMIQMRGTQFAEQDFASIKDAITVIDIDAFHQQQKP</sequence>
<dbReference type="EMBL" id="LSNE01000006">
    <property type="protein sequence ID" value="KXI28548.1"/>
    <property type="molecule type" value="Genomic_DNA"/>
</dbReference>
<dbReference type="OrthoDB" id="9811314at2"/>
<keyword evidence="6 20" id="KW-0645">Protease</keyword>
<evidence type="ECO:0000256" key="4">
    <source>
        <dbReference type="ARBA" id="ARBA00012449"/>
    </source>
</evidence>
<evidence type="ECO:0000256" key="13">
    <source>
        <dbReference type="ARBA" id="ARBA00033450"/>
    </source>
</evidence>
<gene>
    <name evidence="20" type="ORF">AX660_15785</name>
</gene>
<dbReference type="Pfam" id="PF00675">
    <property type="entry name" value="Peptidase_M16"/>
    <property type="match status" value="1"/>
</dbReference>
<keyword evidence="15" id="KW-0732">Signal</keyword>
<evidence type="ECO:0000259" key="16">
    <source>
        <dbReference type="Pfam" id="PF00675"/>
    </source>
</evidence>
<keyword evidence="21" id="KW-1185">Reference proteome</keyword>
<evidence type="ECO:0000259" key="18">
    <source>
        <dbReference type="Pfam" id="PF16187"/>
    </source>
</evidence>
<dbReference type="PANTHER" id="PTHR43690:SF18">
    <property type="entry name" value="INSULIN-DEGRADING ENZYME-RELATED"/>
    <property type="match status" value="1"/>
</dbReference>
<comment type="similarity">
    <text evidence="3 14">Belongs to the peptidase M16 family.</text>
</comment>
<dbReference type="InterPro" id="IPR011765">
    <property type="entry name" value="Pept_M16_N"/>
</dbReference>
<name>A0A135ZZX0_9ALTE</name>
<dbReference type="SUPFAM" id="SSF63411">
    <property type="entry name" value="LuxS/MPP-like metallohydrolase"/>
    <property type="match status" value="4"/>
</dbReference>
<dbReference type="STRING" id="1799789.AX660_15785"/>
<evidence type="ECO:0000259" key="17">
    <source>
        <dbReference type="Pfam" id="PF05193"/>
    </source>
</evidence>
<feature type="signal peptide" evidence="15">
    <location>
        <begin position="1"/>
        <end position="23"/>
    </location>
</feature>
<feature type="domain" description="Peptidase M16 middle/third" evidence="18">
    <location>
        <begin position="411"/>
        <end position="686"/>
    </location>
</feature>
<dbReference type="RefSeq" id="WP_068377585.1">
    <property type="nucleotide sequence ID" value="NZ_LSNE01000006.1"/>
</dbReference>
<dbReference type="AlphaFoldDB" id="A0A135ZZX0"/>
<dbReference type="InterPro" id="IPR011249">
    <property type="entry name" value="Metalloenz_LuxS/M16"/>
</dbReference>
<evidence type="ECO:0000256" key="7">
    <source>
        <dbReference type="ARBA" id="ARBA00022723"/>
    </source>
</evidence>
<evidence type="ECO:0000313" key="20">
    <source>
        <dbReference type="EMBL" id="KXI28548.1"/>
    </source>
</evidence>
<feature type="chain" id="PRO_5007469238" description="Protease 3" evidence="15">
    <location>
        <begin position="24"/>
        <end position="965"/>
    </location>
</feature>
<dbReference type="PANTHER" id="PTHR43690">
    <property type="entry name" value="NARDILYSIN"/>
    <property type="match status" value="1"/>
</dbReference>
<evidence type="ECO:0000259" key="19">
    <source>
        <dbReference type="Pfam" id="PF22456"/>
    </source>
</evidence>
<dbReference type="GO" id="GO:0004222">
    <property type="term" value="F:metalloendopeptidase activity"/>
    <property type="evidence" value="ECO:0007669"/>
    <property type="project" value="UniProtKB-EC"/>
</dbReference>
<evidence type="ECO:0000256" key="1">
    <source>
        <dbReference type="ARBA" id="ARBA00001947"/>
    </source>
</evidence>
<evidence type="ECO:0000256" key="9">
    <source>
        <dbReference type="ARBA" id="ARBA00022833"/>
    </source>
</evidence>
<dbReference type="PROSITE" id="PS00143">
    <property type="entry name" value="INSULINASE"/>
    <property type="match status" value="1"/>
</dbReference>
<dbReference type="Pfam" id="PF05193">
    <property type="entry name" value="Peptidase_M16_C"/>
    <property type="match status" value="1"/>
</dbReference>
<dbReference type="GO" id="GO:0046872">
    <property type="term" value="F:metal ion binding"/>
    <property type="evidence" value="ECO:0007669"/>
    <property type="project" value="UniProtKB-KW"/>
</dbReference>
<reference evidence="21" key="1">
    <citation type="submission" date="2016-02" db="EMBL/GenBank/DDBJ databases">
        <authorList>
            <person name="Schultz-Johansen M."/>
            <person name="Glaring M.A."/>
            <person name="Bech P.K."/>
            <person name="Stougaard P."/>
        </authorList>
    </citation>
    <scope>NUCLEOTIDE SEQUENCE [LARGE SCALE GENOMIC DNA]</scope>
    <source>
        <strain evidence="21">S66</strain>
    </source>
</reference>
<dbReference type="Pfam" id="PF16187">
    <property type="entry name" value="Peptidase_M16_M"/>
    <property type="match status" value="1"/>
</dbReference>
<dbReference type="Proteomes" id="UP000070299">
    <property type="component" value="Unassembled WGS sequence"/>
</dbReference>
<dbReference type="InterPro" id="IPR050626">
    <property type="entry name" value="Peptidase_M16"/>
</dbReference>
<keyword evidence="10" id="KW-0482">Metalloprotease</keyword>
<dbReference type="Gene3D" id="3.30.830.10">
    <property type="entry name" value="Metalloenzyme, LuxS/M16 peptidase-like"/>
    <property type="match status" value="4"/>
</dbReference>
<accession>A0A135ZZX0</accession>
<protein>
    <recommendedName>
        <fullName evidence="5">Protease 3</fullName>
        <ecNumber evidence="4">3.4.24.55</ecNumber>
    </recommendedName>
    <alternativeName>
        <fullName evidence="13">Pitrilysin</fullName>
    </alternativeName>
    <alternativeName>
        <fullName evidence="12">Protease III</fullName>
    </alternativeName>
    <alternativeName>
        <fullName evidence="11">Protease pi</fullName>
    </alternativeName>
</protein>
<evidence type="ECO:0000256" key="8">
    <source>
        <dbReference type="ARBA" id="ARBA00022801"/>
    </source>
</evidence>
<proteinExistence type="inferred from homology"/>
<feature type="domain" description="Coenzyme PQQ synthesis protein F-like C-terminal lobe" evidence="19">
    <location>
        <begin position="787"/>
        <end position="885"/>
    </location>
</feature>
<keyword evidence="9" id="KW-0862">Zinc</keyword>
<dbReference type="GO" id="GO:0006508">
    <property type="term" value="P:proteolysis"/>
    <property type="evidence" value="ECO:0007669"/>
    <property type="project" value="UniProtKB-KW"/>
</dbReference>
<organism evidence="20 21">
    <name type="scientific">Paraglaciecola hydrolytica</name>
    <dbReference type="NCBI Taxonomy" id="1799789"/>
    <lineage>
        <taxon>Bacteria</taxon>
        <taxon>Pseudomonadati</taxon>
        <taxon>Pseudomonadota</taxon>
        <taxon>Gammaproteobacteria</taxon>
        <taxon>Alteromonadales</taxon>
        <taxon>Alteromonadaceae</taxon>
        <taxon>Paraglaciecola</taxon>
    </lineage>
</organism>
<evidence type="ECO:0000256" key="15">
    <source>
        <dbReference type="SAM" id="SignalP"/>
    </source>
</evidence>
<dbReference type="InterPro" id="IPR054734">
    <property type="entry name" value="PqqF-like_C_4"/>
</dbReference>